<proteinExistence type="predicted"/>
<gene>
    <name evidence="1" type="ORF">F4553_003060</name>
</gene>
<sequence length="194" mass="21672">MSFKAAILMEDHLNDQYILKPLIESMLASIGKPNSKVTVVTSPRIQGIDQLKRNLCGIVNTFAAKVDLMVIAFDQDGQDGANGGKSRNTQVEDWLSQCANSKVQLLCAIQEVEVWCLWGNRKDLGVPWSTVRSERDPKERFFDSLTTREDRLRPDKGRSRLITASLSGGFDSIAQGCSELADLRQRVKQMIDAK</sequence>
<accession>A0A841BS92</accession>
<name>A0A841BS92_9ACTN</name>
<dbReference type="AlphaFoldDB" id="A0A841BS92"/>
<keyword evidence="2" id="KW-1185">Reference proteome</keyword>
<protein>
    <recommendedName>
        <fullName evidence="3">DUF4276 family protein</fullName>
    </recommendedName>
</protein>
<reference evidence="1 2" key="1">
    <citation type="submission" date="2020-08" db="EMBL/GenBank/DDBJ databases">
        <title>Sequencing the genomes of 1000 actinobacteria strains.</title>
        <authorList>
            <person name="Klenk H.-P."/>
        </authorList>
    </citation>
    <scope>NUCLEOTIDE SEQUENCE [LARGE SCALE GENOMIC DNA]</scope>
    <source>
        <strain evidence="1 2">DSM 45362</strain>
    </source>
</reference>
<dbReference type="EMBL" id="JACHMN010000002">
    <property type="protein sequence ID" value="MBB5869681.1"/>
    <property type="molecule type" value="Genomic_DNA"/>
</dbReference>
<dbReference type="RefSeq" id="WP_184836467.1">
    <property type="nucleotide sequence ID" value="NZ_JACHMN010000002.1"/>
</dbReference>
<comment type="caution">
    <text evidence="1">The sequence shown here is derived from an EMBL/GenBank/DDBJ whole genome shotgun (WGS) entry which is preliminary data.</text>
</comment>
<dbReference type="Proteomes" id="UP000587527">
    <property type="component" value="Unassembled WGS sequence"/>
</dbReference>
<evidence type="ECO:0000313" key="2">
    <source>
        <dbReference type="Proteomes" id="UP000587527"/>
    </source>
</evidence>
<evidence type="ECO:0008006" key="3">
    <source>
        <dbReference type="Google" id="ProtNLM"/>
    </source>
</evidence>
<evidence type="ECO:0000313" key="1">
    <source>
        <dbReference type="EMBL" id="MBB5869681.1"/>
    </source>
</evidence>
<organism evidence="1 2">
    <name type="scientific">Allocatelliglobosispora scoriae</name>
    <dbReference type="NCBI Taxonomy" id="643052"/>
    <lineage>
        <taxon>Bacteria</taxon>
        <taxon>Bacillati</taxon>
        <taxon>Actinomycetota</taxon>
        <taxon>Actinomycetes</taxon>
        <taxon>Micromonosporales</taxon>
        <taxon>Micromonosporaceae</taxon>
        <taxon>Allocatelliglobosispora</taxon>
    </lineage>
</organism>